<accession>A0AAV7WXZ3</accession>
<comment type="caution">
    <text evidence="2">The sequence shown here is derived from an EMBL/GenBank/DDBJ whole genome shotgun (WGS) entry which is preliminary data.</text>
</comment>
<sequence>MVISRACQEAPASPDAGPGSFNGASDKEAAEALVSADRPSTVPVAGSCLTRTLGMLEHWELKVGTISTGELQLIVR</sequence>
<reference evidence="2" key="1">
    <citation type="journal article" date="2022" name="bioRxiv">
        <title>Sequencing and chromosome-scale assembly of the giantPleurodeles waltlgenome.</title>
        <authorList>
            <person name="Brown T."/>
            <person name="Elewa A."/>
            <person name="Iarovenko S."/>
            <person name="Subramanian E."/>
            <person name="Araus A.J."/>
            <person name="Petzold A."/>
            <person name="Susuki M."/>
            <person name="Suzuki K.-i.T."/>
            <person name="Hayashi T."/>
            <person name="Toyoda A."/>
            <person name="Oliveira C."/>
            <person name="Osipova E."/>
            <person name="Leigh N.D."/>
            <person name="Simon A."/>
            <person name="Yun M.H."/>
        </authorList>
    </citation>
    <scope>NUCLEOTIDE SEQUENCE</scope>
    <source>
        <strain evidence="2">20211129_DDA</strain>
        <tissue evidence="2">Liver</tissue>
    </source>
</reference>
<dbReference type="Proteomes" id="UP001066276">
    <property type="component" value="Chromosome 1_1"/>
</dbReference>
<gene>
    <name evidence="2" type="ORF">NDU88_004892</name>
</gene>
<organism evidence="2 3">
    <name type="scientific">Pleurodeles waltl</name>
    <name type="common">Iberian ribbed newt</name>
    <dbReference type="NCBI Taxonomy" id="8319"/>
    <lineage>
        <taxon>Eukaryota</taxon>
        <taxon>Metazoa</taxon>
        <taxon>Chordata</taxon>
        <taxon>Craniata</taxon>
        <taxon>Vertebrata</taxon>
        <taxon>Euteleostomi</taxon>
        <taxon>Amphibia</taxon>
        <taxon>Batrachia</taxon>
        <taxon>Caudata</taxon>
        <taxon>Salamandroidea</taxon>
        <taxon>Salamandridae</taxon>
        <taxon>Pleurodelinae</taxon>
        <taxon>Pleurodeles</taxon>
    </lineage>
</organism>
<dbReference type="EMBL" id="JANPWB010000001">
    <property type="protein sequence ID" value="KAJ1217298.1"/>
    <property type="molecule type" value="Genomic_DNA"/>
</dbReference>
<proteinExistence type="predicted"/>
<name>A0AAV7WXZ3_PLEWA</name>
<protein>
    <submittedName>
        <fullName evidence="2">Uncharacterized protein</fullName>
    </submittedName>
</protein>
<evidence type="ECO:0000313" key="3">
    <source>
        <dbReference type="Proteomes" id="UP001066276"/>
    </source>
</evidence>
<evidence type="ECO:0000313" key="2">
    <source>
        <dbReference type="EMBL" id="KAJ1217298.1"/>
    </source>
</evidence>
<evidence type="ECO:0000256" key="1">
    <source>
        <dbReference type="SAM" id="MobiDB-lite"/>
    </source>
</evidence>
<feature type="region of interest" description="Disordered" evidence="1">
    <location>
        <begin position="1"/>
        <end position="35"/>
    </location>
</feature>
<dbReference type="AlphaFoldDB" id="A0AAV7WXZ3"/>
<keyword evidence="3" id="KW-1185">Reference proteome</keyword>